<dbReference type="InterPro" id="IPR021865">
    <property type="entry name" value="Peptidase_G2"/>
</dbReference>
<feature type="domain" description="Peptidase G2 IMC autoproteolytic cleavage" evidence="1">
    <location>
        <begin position="101"/>
        <end position="276"/>
    </location>
</feature>
<evidence type="ECO:0000313" key="3">
    <source>
        <dbReference type="Proteomes" id="UP000255277"/>
    </source>
</evidence>
<sequence length="289" mass="31868">MYNTTTTIIGVQHEGYTNGAVLFKQVYKDVPTAVRGGFMGGSTGSGALSRRSAVIATTGDSYAHSDRSWLLGAGMNSHAWGSRSGIINSLESKTTQGKYGQLILNSRGVLTEDNYVTVWGYNADSISKANTSVEIRSVSGNIKSKGTIQAGQNFGDYAEYFESQSGQEIPNGYIVTLDGRYIRKANSNDTPIGVISGTAGVVLGDQMFHHKDKYLKDEFGVTLTQLEKKEWHDDEGNWYEEEIEVPIPNPDFKENDEEEYLSRAERPEWNVVWTCGSSIYANRQHSGCE</sequence>
<dbReference type="Proteomes" id="UP000255277">
    <property type="component" value="Unassembled WGS sequence"/>
</dbReference>
<dbReference type="STRING" id="1293.SH09_04005"/>
<accession>A0A380FIY9</accession>
<reference evidence="2 3" key="1">
    <citation type="submission" date="2018-06" db="EMBL/GenBank/DDBJ databases">
        <authorList>
            <consortium name="Pathogen Informatics"/>
            <person name="Doyle S."/>
        </authorList>
    </citation>
    <scope>NUCLEOTIDE SEQUENCE [LARGE SCALE GENOMIC DNA]</scope>
    <source>
        <strain evidence="2 3">NCTC12195</strain>
    </source>
</reference>
<dbReference type="Gene3D" id="2.160.10.20">
    <property type="entry name" value="Insect antifreeze protein"/>
    <property type="match status" value="1"/>
</dbReference>
<dbReference type="Pfam" id="PF11962">
    <property type="entry name" value="Peptidase_G2"/>
    <property type="match status" value="1"/>
</dbReference>
<evidence type="ECO:0000259" key="1">
    <source>
        <dbReference type="Pfam" id="PF11962"/>
    </source>
</evidence>
<name>A0A380FIY9_STAGA</name>
<organism evidence="2 3">
    <name type="scientific">Staphylococcus gallinarum</name>
    <dbReference type="NCBI Taxonomy" id="1293"/>
    <lineage>
        <taxon>Bacteria</taxon>
        <taxon>Bacillati</taxon>
        <taxon>Bacillota</taxon>
        <taxon>Bacilli</taxon>
        <taxon>Bacillales</taxon>
        <taxon>Staphylococcaceae</taxon>
        <taxon>Staphylococcus</taxon>
    </lineage>
</organism>
<dbReference type="AlphaFoldDB" id="A0A380FIY9"/>
<proteinExistence type="predicted"/>
<gene>
    <name evidence="2" type="ORF">NCTC12195_03199</name>
</gene>
<evidence type="ECO:0000313" key="2">
    <source>
        <dbReference type="EMBL" id="SUM33730.1"/>
    </source>
</evidence>
<dbReference type="Gene3D" id="2.40.300.10">
    <property type="entry name" value="Head decoration protein D"/>
    <property type="match status" value="1"/>
</dbReference>
<dbReference type="EMBL" id="UHDK01000001">
    <property type="protein sequence ID" value="SUM33730.1"/>
    <property type="molecule type" value="Genomic_DNA"/>
</dbReference>
<protein>
    <submittedName>
        <fullName evidence="2">Domain of uncharacterized function (DUF3476)</fullName>
    </submittedName>
</protein>